<comment type="similarity">
    <text evidence="1">Belongs to the peptidase A31 family.</text>
</comment>
<name>A0A1W6BXZ4_9BACT</name>
<evidence type="ECO:0000256" key="1">
    <source>
        <dbReference type="ARBA" id="ARBA00006814"/>
    </source>
</evidence>
<evidence type="ECO:0000256" key="4">
    <source>
        <dbReference type="ARBA" id="ARBA00022801"/>
    </source>
</evidence>
<dbReference type="STRING" id="1121267.CCUN_1373"/>
<dbReference type="InterPro" id="IPR023430">
    <property type="entry name" value="Pept_HybD-like_dom_sf"/>
</dbReference>
<accession>A0A1W6BXZ4</accession>
<dbReference type="GO" id="GO:0016485">
    <property type="term" value="P:protein processing"/>
    <property type="evidence" value="ECO:0007669"/>
    <property type="project" value="TreeGrafter"/>
</dbReference>
<dbReference type="EMBL" id="CP020867">
    <property type="protein sequence ID" value="ARJ56961.1"/>
    <property type="molecule type" value="Genomic_DNA"/>
</dbReference>
<evidence type="ECO:0000313" key="6">
    <source>
        <dbReference type="Proteomes" id="UP000192902"/>
    </source>
</evidence>
<sequence>MKFLVLGIGNIMFADEGLGVHLCKQIQKNYSFSHPTSSIDFVDGGTLALQLSTIIVQYDKMIVLDCIDADDSKIGDVFFFPYEAMPKKIHWSGSAHEVEMLQTLQYIELLGDLPQTQILACIPKRIEEMSFELSDEIVKAAKIMVKILLDFLSKEGFSYEKIADYSLRELAQNSYKIY</sequence>
<evidence type="ECO:0000313" key="5">
    <source>
        <dbReference type="EMBL" id="ARJ56961.1"/>
    </source>
</evidence>
<dbReference type="Gene3D" id="3.40.50.1450">
    <property type="entry name" value="HybD-like"/>
    <property type="match status" value="1"/>
</dbReference>
<gene>
    <name evidence="5" type="primary">hydD</name>
    <name evidence="5" type="ORF">CCUN_1373</name>
</gene>
<dbReference type="eggNOG" id="COG0680">
    <property type="taxonomic scope" value="Bacteria"/>
</dbReference>
<dbReference type="InterPro" id="IPR000671">
    <property type="entry name" value="Peptidase_A31"/>
</dbReference>
<dbReference type="RefSeq" id="WP_027305893.1">
    <property type="nucleotide sequence ID" value="NZ_CP020867.1"/>
</dbReference>
<dbReference type="AlphaFoldDB" id="A0A1W6BXZ4"/>
<dbReference type="NCBIfam" id="TIGR00072">
    <property type="entry name" value="hydrog_prot"/>
    <property type="match status" value="1"/>
</dbReference>
<proteinExistence type="inferred from homology"/>
<evidence type="ECO:0000256" key="2">
    <source>
        <dbReference type="ARBA" id="ARBA00022670"/>
    </source>
</evidence>
<reference evidence="5 6" key="1">
    <citation type="submission" date="2017-04" db="EMBL/GenBank/DDBJ databases">
        <title>Complete genome sequence of the Campylobacter cuniculorum type strain LMG24588.</title>
        <authorList>
            <person name="Miller W.G."/>
            <person name="Yee E."/>
            <person name="Revez J."/>
            <person name="Bono J.L."/>
            <person name="Rossi M."/>
        </authorList>
    </citation>
    <scope>NUCLEOTIDE SEQUENCE [LARGE SCALE GENOMIC DNA]</scope>
    <source>
        <strain evidence="5 6">LMG 24588</strain>
    </source>
</reference>
<evidence type="ECO:0000256" key="3">
    <source>
        <dbReference type="ARBA" id="ARBA00022750"/>
    </source>
</evidence>
<keyword evidence="2 5" id="KW-0645">Protease</keyword>
<dbReference type="SUPFAM" id="SSF53163">
    <property type="entry name" value="HybD-like"/>
    <property type="match status" value="1"/>
</dbReference>
<dbReference type="GO" id="GO:0008047">
    <property type="term" value="F:enzyme activator activity"/>
    <property type="evidence" value="ECO:0007669"/>
    <property type="project" value="InterPro"/>
</dbReference>
<dbReference type="Pfam" id="PF01750">
    <property type="entry name" value="HycI"/>
    <property type="match status" value="1"/>
</dbReference>
<organism evidence="5 6">
    <name type="scientific">Campylobacter cuniculorum DSM 23162 = LMG 24588</name>
    <dbReference type="NCBI Taxonomy" id="1121267"/>
    <lineage>
        <taxon>Bacteria</taxon>
        <taxon>Pseudomonadati</taxon>
        <taxon>Campylobacterota</taxon>
        <taxon>Epsilonproteobacteria</taxon>
        <taxon>Campylobacterales</taxon>
        <taxon>Campylobacteraceae</taxon>
        <taxon>Campylobacter</taxon>
    </lineage>
</organism>
<keyword evidence="4" id="KW-0378">Hydrolase</keyword>
<dbReference type="Proteomes" id="UP000192902">
    <property type="component" value="Chromosome"/>
</dbReference>
<protein>
    <submittedName>
        <fullName evidence="5">[NiFe] hydrogenase maturation protease HydD</fullName>
    </submittedName>
</protein>
<dbReference type="OrthoDB" id="9792731at2"/>
<dbReference type="PRINTS" id="PR00446">
    <property type="entry name" value="HYDRGNUPTAKE"/>
</dbReference>
<keyword evidence="3" id="KW-0064">Aspartyl protease</keyword>
<dbReference type="KEGG" id="ccun:CCUN_1373"/>
<dbReference type="GO" id="GO:0004190">
    <property type="term" value="F:aspartic-type endopeptidase activity"/>
    <property type="evidence" value="ECO:0007669"/>
    <property type="project" value="UniProtKB-KW"/>
</dbReference>
<dbReference type="PANTHER" id="PTHR30302">
    <property type="entry name" value="HYDROGENASE 1 MATURATION PROTEASE"/>
    <property type="match status" value="1"/>
</dbReference>
<dbReference type="CDD" id="cd06062">
    <property type="entry name" value="H2MP_MemB-H2up"/>
    <property type="match status" value="1"/>
</dbReference>
<dbReference type="PANTHER" id="PTHR30302:SF1">
    <property type="entry name" value="HYDROGENASE 2 MATURATION PROTEASE"/>
    <property type="match status" value="1"/>
</dbReference>